<organism evidence="2 3">
    <name type="scientific">Jacana jacana</name>
    <name type="common">Wattled jacana</name>
    <name type="synonym">Parra jacana</name>
    <dbReference type="NCBI Taxonomy" id="54508"/>
    <lineage>
        <taxon>Eukaryota</taxon>
        <taxon>Metazoa</taxon>
        <taxon>Chordata</taxon>
        <taxon>Craniata</taxon>
        <taxon>Vertebrata</taxon>
        <taxon>Euteleostomi</taxon>
        <taxon>Archelosauria</taxon>
        <taxon>Archosauria</taxon>
        <taxon>Dinosauria</taxon>
        <taxon>Saurischia</taxon>
        <taxon>Theropoda</taxon>
        <taxon>Coelurosauria</taxon>
        <taxon>Aves</taxon>
        <taxon>Neognathae</taxon>
        <taxon>Neoaves</taxon>
        <taxon>Charadriiformes</taxon>
        <taxon>Jacanidae</taxon>
        <taxon>Jacana</taxon>
    </lineage>
</organism>
<feature type="non-terminal residue" evidence="2">
    <location>
        <position position="1"/>
    </location>
</feature>
<evidence type="ECO:0000256" key="1">
    <source>
        <dbReference type="SAM" id="MobiDB-lite"/>
    </source>
</evidence>
<feature type="compositionally biased region" description="Basic and acidic residues" evidence="1">
    <location>
        <begin position="70"/>
        <end position="80"/>
    </location>
</feature>
<feature type="region of interest" description="Disordered" evidence="1">
    <location>
        <begin position="70"/>
        <end position="106"/>
    </location>
</feature>
<keyword evidence="3" id="KW-1185">Reference proteome</keyword>
<dbReference type="AlphaFoldDB" id="A0A7L2YMY3"/>
<evidence type="ECO:0000313" key="2">
    <source>
        <dbReference type="EMBL" id="NXS95868.1"/>
    </source>
</evidence>
<gene>
    <name evidence="2" type="primary">Rbm43_0</name>
    <name evidence="2" type="ORF">JACJAC_R11829</name>
</gene>
<dbReference type="PANTHER" id="PTHR15225">
    <property type="entry name" value="INTERFERON-INDUCED PROTEIN 35/NMI N-MYC/STAT INTERACTING PROTEIN"/>
    <property type="match status" value="1"/>
</dbReference>
<dbReference type="OrthoDB" id="9948435at2759"/>
<name>A0A7L2YMY3_JACJC</name>
<feature type="non-terminal residue" evidence="2">
    <location>
        <position position="235"/>
    </location>
</feature>
<protein>
    <submittedName>
        <fullName evidence="2">RBM43 protein</fullName>
    </submittedName>
</protein>
<dbReference type="EMBL" id="VZTM01016746">
    <property type="protein sequence ID" value="NXS95868.1"/>
    <property type="molecule type" value="Genomic_DNA"/>
</dbReference>
<dbReference type="PANTHER" id="PTHR15225:SF8">
    <property type="entry name" value="RNA-BINDING PROTEIN 43"/>
    <property type="match status" value="1"/>
</dbReference>
<accession>A0A7L2YMY3</accession>
<proteinExistence type="predicted"/>
<comment type="caution">
    <text evidence="2">The sequence shown here is derived from an EMBL/GenBank/DDBJ whole genome shotgun (WGS) entry which is preliminary data.</text>
</comment>
<dbReference type="Proteomes" id="UP000550086">
    <property type="component" value="Unassembled WGS sequence"/>
</dbReference>
<reference evidence="2 3" key="1">
    <citation type="submission" date="2019-09" db="EMBL/GenBank/DDBJ databases">
        <title>Bird 10,000 Genomes (B10K) Project - Family phase.</title>
        <authorList>
            <person name="Zhang G."/>
        </authorList>
    </citation>
    <scope>NUCLEOTIDE SEQUENCE [LARGE SCALE GENOMIC DNA]</scope>
    <source>
        <strain evidence="2">B10K-DU-002-59</strain>
        <tissue evidence="2">Muscle</tissue>
    </source>
</reference>
<evidence type="ECO:0000313" key="3">
    <source>
        <dbReference type="Proteomes" id="UP000550086"/>
    </source>
</evidence>
<sequence length="235" mass="26674">FSSVTSVLNMAIFKDRFVLEDLIQELKKRSAALSFGPLQSNGHISVQGSFPAMKLLRDFLLLKAKSLPEKDKGEKSESHQRPRRSLQQRRLTTETSHSPRGAEGEKQMVVLDTDIYRYMKYFCPSTFQGTDGVVISDVTDGDITTVYIEKAGSRSNAEQVSRAKEKIENGSLKLHDVLRKERIRFEEQSGDQKRRYKRACESLKTRHPSVVVISYDTHIDVIGSSSEVFKFIKAV</sequence>